<protein>
    <submittedName>
        <fullName evidence="2">Glycosyl transferase family 2</fullName>
    </submittedName>
</protein>
<dbReference type="OrthoDB" id="3177103at2"/>
<sequence length="450" mass="51987">MKISIAITTHNRYEVFSDTYKNIKKHLPNGAKLIVVDDGSDNPVKEADFRFDNAQGIATAKNKCLELMGDADYYFLFDDDVYPRVDYWHLEYIKTGLNHLCFSFDKFSNGTSNGRKKTGQTGNIINWHEPCGLMLFLTKKCIEIVGGMDPAYGKWGYEHVGYSMRIHNAGLTPSPFMDVANSLDLFYSYDWDQTSKRSVPGPDRAKCIAPNERKYKSEKGASHFIPYKPLERIVISTYFTGVVDPQRNAHYVTDLDVLQPLIKSCVKNKCPIVVLNDCFKNTVSFVKTKAQINPYFQRWFAIHDYLLEHPEIEQVFCVDATDVEMLKNPFMEMHKGFLYVGDEIGNTVNNLWLKKHHTHPIFNETYRQFYHAPLLNAGIVGGFRDEVLDFCDKMMQMYAATEGKCQMTDMAALQHICYSWIGYEKIKHGPKINTRFKANERNNYSYFKHK</sequence>
<dbReference type="Proteomes" id="UP000192756">
    <property type="component" value="Unassembled WGS sequence"/>
</dbReference>
<dbReference type="InterPro" id="IPR029044">
    <property type="entry name" value="Nucleotide-diphossugar_trans"/>
</dbReference>
<gene>
    <name evidence="2" type="ORF">SAMN04488524_0571</name>
</gene>
<keyword evidence="3" id="KW-1185">Reference proteome</keyword>
<feature type="domain" description="Glycosyltransferase 2-like" evidence="1">
    <location>
        <begin position="4"/>
        <end position="118"/>
    </location>
</feature>
<accession>A0A1W1ZC83</accession>
<organism evidence="2 3">
    <name type="scientific">Pedobacter africanus</name>
    <dbReference type="NCBI Taxonomy" id="151894"/>
    <lineage>
        <taxon>Bacteria</taxon>
        <taxon>Pseudomonadati</taxon>
        <taxon>Bacteroidota</taxon>
        <taxon>Sphingobacteriia</taxon>
        <taxon>Sphingobacteriales</taxon>
        <taxon>Sphingobacteriaceae</taxon>
        <taxon>Pedobacter</taxon>
    </lineage>
</organism>
<keyword evidence="2" id="KW-0808">Transferase</keyword>
<proteinExistence type="predicted"/>
<dbReference type="SUPFAM" id="SSF53448">
    <property type="entry name" value="Nucleotide-diphospho-sugar transferases"/>
    <property type="match status" value="1"/>
</dbReference>
<dbReference type="Gene3D" id="3.90.550.10">
    <property type="entry name" value="Spore Coat Polysaccharide Biosynthesis Protein SpsA, Chain A"/>
    <property type="match status" value="1"/>
</dbReference>
<dbReference type="CDD" id="cd00761">
    <property type="entry name" value="Glyco_tranf_GTA_type"/>
    <property type="match status" value="1"/>
</dbReference>
<dbReference type="RefSeq" id="WP_084236899.1">
    <property type="nucleotide sequence ID" value="NZ_FWXT01000001.1"/>
</dbReference>
<name>A0A1W1ZC83_9SPHI</name>
<evidence type="ECO:0000259" key="1">
    <source>
        <dbReference type="Pfam" id="PF00535"/>
    </source>
</evidence>
<dbReference type="GO" id="GO:0016740">
    <property type="term" value="F:transferase activity"/>
    <property type="evidence" value="ECO:0007669"/>
    <property type="project" value="UniProtKB-KW"/>
</dbReference>
<evidence type="ECO:0000313" key="3">
    <source>
        <dbReference type="Proteomes" id="UP000192756"/>
    </source>
</evidence>
<dbReference type="Pfam" id="PF00535">
    <property type="entry name" value="Glycos_transf_2"/>
    <property type="match status" value="1"/>
</dbReference>
<dbReference type="STRING" id="151894.SAMN04488524_0571"/>
<dbReference type="InterPro" id="IPR001173">
    <property type="entry name" value="Glyco_trans_2-like"/>
</dbReference>
<dbReference type="EMBL" id="FWXT01000001">
    <property type="protein sequence ID" value="SMC45811.1"/>
    <property type="molecule type" value="Genomic_DNA"/>
</dbReference>
<dbReference type="AlphaFoldDB" id="A0A1W1ZC83"/>
<evidence type="ECO:0000313" key="2">
    <source>
        <dbReference type="EMBL" id="SMC45811.1"/>
    </source>
</evidence>
<reference evidence="3" key="1">
    <citation type="submission" date="2017-04" db="EMBL/GenBank/DDBJ databases">
        <authorList>
            <person name="Varghese N."/>
            <person name="Submissions S."/>
        </authorList>
    </citation>
    <scope>NUCLEOTIDE SEQUENCE [LARGE SCALE GENOMIC DNA]</scope>
    <source>
        <strain evidence="3">DSM 12126</strain>
    </source>
</reference>